<reference evidence="1 2" key="1">
    <citation type="journal article" date="2021" name="Commun. Biol.">
        <title>The genome of Shorea leprosula (Dipterocarpaceae) highlights the ecological relevance of drought in aseasonal tropical rainforests.</title>
        <authorList>
            <person name="Ng K.K.S."/>
            <person name="Kobayashi M.J."/>
            <person name="Fawcett J.A."/>
            <person name="Hatakeyama M."/>
            <person name="Paape T."/>
            <person name="Ng C.H."/>
            <person name="Ang C.C."/>
            <person name="Tnah L.H."/>
            <person name="Lee C.T."/>
            <person name="Nishiyama T."/>
            <person name="Sese J."/>
            <person name="O'Brien M.J."/>
            <person name="Copetti D."/>
            <person name="Mohd Noor M.I."/>
            <person name="Ong R.C."/>
            <person name="Putra M."/>
            <person name="Sireger I.Z."/>
            <person name="Indrioko S."/>
            <person name="Kosugi Y."/>
            <person name="Izuno A."/>
            <person name="Isagi Y."/>
            <person name="Lee S.L."/>
            <person name="Shimizu K.K."/>
        </authorList>
    </citation>
    <scope>NUCLEOTIDE SEQUENCE [LARGE SCALE GENOMIC DNA]</scope>
    <source>
        <strain evidence="1">214</strain>
    </source>
</reference>
<dbReference type="EMBL" id="BPVZ01000023">
    <property type="protein sequence ID" value="GKV05220.1"/>
    <property type="molecule type" value="Genomic_DNA"/>
</dbReference>
<protein>
    <submittedName>
        <fullName evidence="1">Uncharacterized protein</fullName>
    </submittedName>
</protein>
<sequence length="42" mass="4845">MILLSTLSPFSRTQWHYLDFRTGRGLWFARIVSEGPLSSTCI</sequence>
<proteinExistence type="predicted"/>
<dbReference type="Proteomes" id="UP001054252">
    <property type="component" value="Unassembled WGS sequence"/>
</dbReference>
<evidence type="ECO:0000313" key="2">
    <source>
        <dbReference type="Proteomes" id="UP001054252"/>
    </source>
</evidence>
<organism evidence="1 2">
    <name type="scientific">Rubroshorea leprosula</name>
    <dbReference type="NCBI Taxonomy" id="152421"/>
    <lineage>
        <taxon>Eukaryota</taxon>
        <taxon>Viridiplantae</taxon>
        <taxon>Streptophyta</taxon>
        <taxon>Embryophyta</taxon>
        <taxon>Tracheophyta</taxon>
        <taxon>Spermatophyta</taxon>
        <taxon>Magnoliopsida</taxon>
        <taxon>eudicotyledons</taxon>
        <taxon>Gunneridae</taxon>
        <taxon>Pentapetalae</taxon>
        <taxon>rosids</taxon>
        <taxon>malvids</taxon>
        <taxon>Malvales</taxon>
        <taxon>Dipterocarpaceae</taxon>
        <taxon>Rubroshorea</taxon>
    </lineage>
</organism>
<evidence type="ECO:0000313" key="1">
    <source>
        <dbReference type="EMBL" id="GKV05220.1"/>
    </source>
</evidence>
<comment type="caution">
    <text evidence="1">The sequence shown here is derived from an EMBL/GenBank/DDBJ whole genome shotgun (WGS) entry which is preliminary data.</text>
</comment>
<gene>
    <name evidence="1" type="ORF">SLEP1_g17254</name>
</gene>
<accession>A0AAV5J2I5</accession>
<keyword evidence="2" id="KW-1185">Reference proteome</keyword>
<name>A0AAV5J2I5_9ROSI</name>
<dbReference type="AlphaFoldDB" id="A0AAV5J2I5"/>